<protein>
    <submittedName>
        <fullName evidence="2">SWI/SNF complex component protein</fullName>
    </submittedName>
</protein>
<proteinExistence type="predicted"/>
<evidence type="ECO:0000313" key="3">
    <source>
        <dbReference type="Proteomes" id="UP001472866"/>
    </source>
</evidence>
<accession>A0AAX4PFJ4</accession>
<feature type="compositionally biased region" description="Basic and acidic residues" evidence="1">
    <location>
        <begin position="107"/>
        <end position="121"/>
    </location>
</feature>
<dbReference type="Gene3D" id="1.10.245.10">
    <property type="entry name" value="SWIB/MDM2 domain"/>
    <property type="match status" value="1"/>
</dbReference>
<sequence>MSSDPRKGVSSDPGRARFSEVALAHNALKRKRNVPNMFAYHMGNHLPESAFYTQLSQFERRVDGILDAKLERVRTVVNKGDRSHLCECKYNVQLYVTLETTATTSGKAEKETEEGKPREDGVAEEAQQKGGCDLYVYGSAELCEPPKTGSVDGAKGEKAKLDLTDVLKSVTVTGFKPANPGATGDEAAKSLEDVSFGWKAEDYTGEPSSCLKLDCSGLVPGSKVRVTWEVKHQMEKYVIPPQLVIILGSEPDTKTNIVAKLWNFMKLKGASTSDDAASVEFTNSTLKAFFTEGEKSADIKLPVVGQKIRSMLTPSKRPTVEYTIPRDGDTEGTEEVKSLSFTVNLPSQSFASAVTEADKLLKKMKSTSKFDLMDKEIKRLVDEINERKNRRNFFLAFSESPVEFVTSLIESQQRDLTQLKESTDMELRSSRFKDAWVHDASIRYLHNQLASNKF</sequence>
<dbReference type="EMBL" id="CP151510">
    <property type="protein sequence ID" value="WZN64770.1"/>
    <property type="molecule type" value="Genomic_DNA"/>
</dbReference>
<gene>
    <name evidence="2" type="ORF">HKI87_10g63270</name>
</gene>
<dbReference type="AlphaFoldDB" id="A0AAX4PFJ4"/>
<keyword evidence="3" id="KW-1185">Reference proteome</keyword>
<organism evidence="2 3">
    <name type="scientific">Chloropicon roscoffensis</name>
    <dbReference type="NCBI Taxonomy" id="1461544"/>
    <lineage>
        <taxon>Eukaryota</taxon>
        <taxon>Viridiplantae</taxon>
        <taxon>Chlorophyta</taxon>
        <taxon>Chloropicophyceae</taxon>
        <taxon>Chloropicales</taxon>
        <taxon>Chloropicaceae</taxon>
        <taxon>Chloropicon</taxon>
    </lineage>
</organism>
<dbReference type="Proteomes" id="UP001472866">
    <property type="component" value="Chromosome 10"/>
</dbReference>
<evidence type="ECO:0000256" key="1">
    <source>
        <dbReference type="SAM" id="MobiDB-lite"/>
    </source>
</evidence>
<evidence type="ECO:0000313" key="2">
    <source>
        <dbReference type="EMBL" id="WZN64770.1"/>
    </source>
</evidence>
<name>A0AAX4PFJ4_9CHLO</name>
<dbReference type="InterPro" id="IPR036885">
    <property type="entry name" value="SWIB_MDM2_dom_sf"/>
</dbReference>
<feature type="region of interest" description="Disordered" evidence="1">
    <location>
        <begin position="103"/>
        <end position="127"/>
    </location>
</feature>
<reference evidence="2 3" key="1">
    <citation type="submission" date="2024-03" db="EMBL/GenBank/DDBJ databases">
        <title>Complete genome sequence of the green alga Chloropicon roscoffensis RCC1871.</title>
        <authorList>
            <person name="Lemieux C."/>
            <person name="Pombert J.-F."/>
            <person name="Otis C."/>
            <person name="Turmel M."/>
        </authorList>
    </citation>
    <scope>NUCLEOTIDE SEQUENCE [LARGE SCALE GENOMIC DNA]</scope>
    <source>
        <strain evidence="2 3">RCC1871</strain>
    </source>
</reference>